<gene>
    <name evidence="4" type="ORF">L0M99_08675</name>
</gene>
<dbReference type="RefSeq" id="WP_238128378.1">
    <property type="nucleotide sequence ID" value="NZ_JAGZVZ010000005.1"/>
</dbReference>
<organism evidence="4 5">
    <name type="scientific">Varibaculum cambriense</name>
    <dbReference type="NCBI Taxonomy" id="184870"/>
    <lineage>
        <taxon>Bacteria</taxon>
        <taxon>Bacillati</taxon>
        <taxon>Actinomycetota</taxon>
        <taxon>Actinomycetes</taxon>
        <taxon>Actinomycetales</taxon>
        <taxon>Actinomycetaceae</taxon>
        <taxon>Varibaculum</taxon>
    </lineage>
</organism>
<dbReference type="Proteomes" id="UP001200537">
    <property type="component" value="Unassembled WGS sequence"/>
</dbReference>
<dbReference type="SUPFAM" id="SSF53335">
    <property type="entry name" value="S-adenosyl-L-methionine-dependent methyltransferases"/>
    <property type="match status" value="1"/>
</dbReference>
<dbReference type="GO" id="GO:0008171">
    <property type="term" value="F:O-methyltransferase activity"/>
    <property type="evidence" value="ECO:0007669"/>
    <property type="project" value="InterPro"/>
</dbReference>
<keyword evidence="1 4" id="KW-0489">Methyltransferase</keyword>
<dbReference type="InterPro" id="IPR050362">
    <property type="entry name" value="Cation-dep_OMT"/>
</dbReference>
<evidence type="ECO:0000313" key="5">
    <source>
        <dbReference type="Proteomes" id="UP001200537"/>
    </source>
</evidence>
<evidence type="ECO:0000313" key="4">
    <source>
        <dbReference type="EMBL" id="MCG4618560.1"/>
    </source>
</evidence>
<dbReference type="CDD" id="cd02440">
    <property type="entry name" value="AdoMet_MTases"/>
    <property type="match status" value="1"/>
</dbReference>
<dbReference type="InterPro" id="IPR029063">
    <property type="entry name" value="SAM-dependent_MTases_sf"/>
</dbReference>
<dbReference type="Pfam" id="PF01596">
    <property type="entry name" value="Methyltransf_3"/>
    <property type="match status" value="1"/>
</dbReference>
<dbReference type="InterPro" id="IPR002935">
    <property type="entry name" value="SAM_O-MeTrfase"/>
</dbReference>
<dbReference type="Gene3D" id="3.40.50.150">
    <property type="entry name" value="Vaccinia Virus protein VP39"/>
    <property type="match status" value="1"/>
</dbReference>
<dbReference type="GO" id="GO:0032259">
    <property type="term" value="P:methylation"/>
    <property type="evidence" value="ECO:0007669"/>
    <property type="project" value="UniProtKB-KW"/>
</dbReference>
<dbReference type="PANTHER" id="PTHR10509:SF85">
    <property type="entry name" value="O-METHYLTRANSFERASE RV1220C-RELATED"/>
    <property type="match status" value="1"/>
</dbReference>
<evidence type="ECO:0000256" key="1">
    <source>
        <dbReference type="ARBA" id="ARBA00022603"/>
    </source>
</evidence>
<keyword evidence="2 4" id="KW-0808">Transferase</keyword>
<dbReference type="AlphaFoldDB" id="A0AAJ1BEH6"/>
<sequence length="213" mass="22673">MNNNKALSWDWTESQVVEDEITAAARTAAVEMGAAPVSPATGAALRMLSAACGAKAVFEIGTGAGVSGLYLLAGMSENGVLTTIDSESEFQQAARTAFRLATQKSNRTRLINGHALEVLPRMAGAAYDLVVIDADVREISSYIEQATRILRPGGMVAIVHALWMDQVGDPARREMETTQMRQAVTALLNDERFIANVLTCGDGLAVGVYCPPE</sequence>
<dbReference type="PROSITE" id="PS51682">
    <property type="entry name" value="SAM_OMT_I"/>
    <property type="match status" value="1"/>
</dbReference>
<name>A0AAJ1BEH6_9ACTO</name>
<evidence type="ECO:0000256" key="2">
    <source>
        <dbReference type="ARBA" id="ARBA00022679"/>
    </source>
</evidence>
<keyword evidence="3" id="KW-0949">S-adenosyl-L-methionine</keyword>
<dbReference type="EMBL" id="JAKNHJ010000019">
    <property type="protein sequence ID" value="MCG4618560.1"/>
    <property type="molecule type" value="Genomic_DNA"/>
</dbReference>
<accession>A0AAJ1BEH6</accession>
<dbReference type="GO" id="GO:0008757">
    <property type="term" value="F:S-adenosylmethionine-dependent methyltransferase activity"/>
    <property type="evidence" value="ECO:0007669"/>
    <property type="project" value="TreeGrafter"/>
</dbReference>
<dbReference type="PANTHER" id="PTHR10509">
    <property type="entry name" value="O-METHYLTRANSFERASE-RELATED"/>
    <property type="match status" value="1"/>
</dbReference>
<dbReference type="EC" id="2.1.1.-" evidence="4"/>
<protein>
    <submittedName>
        <fullName evidence="4">Class I SAM-dependent methyltransferase</fullName>
        <ecNumber evidence="4">2.1.1.-</ecNumber>
    </submittedName>
</protein>
<proteinExistence type="predicted"/>
<comment type="caution">
    <text evidence="4">The sequence shown here is derived from an EMBL/GenBank/DDBJ whole genome shotgun (WGS) entry which is preliminary data.</text>
</comment>
<evidence type="ECO:0000256" key="3">
    <source>
        <dbReference type="ARBA" id="ARBA00022691"/>
    </source>
</evidence>
<reference evidence="4" key="1">
    <citation type="submission" date="2022-01" db="EMBL/GenBank/DDBJ databases">
        <title>Collection of gut derived symbiotic bacterial strains cultured from healthy donors.</title>
        <authorList>
            <person name="Lin H."/>
            <person name="Kohout C."/>
            <person name="Waligurski E."/>
            <person name="Pamer E.G."/>
        </authorList>
    </citation>
    <scope>NUCLEOTIDE SEQUENCE</scope>
    <source>
        <strain evidence="4">DFI.7.46</strain>
    </source>
</reference>